<feature type="region of interest" description="Disordered" evidence="1">
    <location>
        <begin position="280"/>
        <end position="304"/>
    </location>
</feature>
<dbReference type="CDD" id="cd23953">
    <property type="entry name" value="zuotin_NTD"/>
    <property type="match status" value="1"/>
</dbReference>
<evidence type="ECO:0000313" key="4">
    <source>
        <dbReference type="Proteomes" id="UP000567179"/>
    </source>
</evidence>
<evidence type="ECO:0000313" key="3">
    <source>
        <dbReference type="EMBL" id="KAF5325103.1"/>
    </source>
</evidence>
<comment type="caution">
    <text evidence="3">The sequence shown here is derived from an EMBL/GenBank/DDBJ whole genome shotgun (WGS) entry which is preliminary data.</text>
</comment>
<dbReference type="PROSITE" id="PS50076">
    <property type="entry name" value="DNAJ_2"/>
    <property type="match status" value="1"/>
</dbReference>
<feature type="region of interest" description="Disordered" evidence="1">
    <location>
        <begin position="331"/>
        <end position="408"/>
    </location>
</feature>
<dbReference type="GO" id="GO:0005829">
    <property type="term" value="C:cytosol"/>
    <property type="evidence" value="ECO:0007669"/>
    <property type="project" value="TreeGrafter"/>
</dbReference>
<dbReference type="Gene3D" id="1.10.287.110">
    <property type="entry name" value="DnaJ domain"/>
    <property type="match status" value="1"/>
</dbReference>
<dbReference type="GO" id="GO:0006450">
    <property type="term" value="P:regulation of translational fidelity"/>
    <property type="evidence" value="ECO:0007669"/>
    <property type="project" value="InterPro"/>
</dbReference>
<dbReference type="InterPro" id="IPR054076">
    <property type="entry name" value="ZUO1-like_ZHD"/>
</dbReference>
<dbReference type="PANTHER" id="PTHR43999:SF1">
    <property type="entry name" value="DNAJ HOMOLOG SUBFAMILY C MEMBER 2"/>
    <property type="match status" value="1"/>
</dbReference>
<organism evidence="3 4">
    <name type="scientific">Psilocybe cf. subviscida</name>
    <dbReference type="NCBI Taxonomy" id="2480587"/>
    <lineage>
        <taxon>Eukaryota</taxon>
        <taxon>Fungi</taxon>
        <taxon>Dikarya</taxon>
        <taxon>Basidiomycota</taxon>
        <taxon>Agaricomycotina</taxon>
        <taxon>Agaricomycetes</taxon>
        <taxon>Agaricomycetidae</taxon>
        <taxon>Agaricales</taxon>
        <taxon>Agaricineae</taxon>
        <taxon>Strophariaceae</taxon>
        <taxon>Psilocybe</taxon>
    </lineage>
</organism>
<dbReference type="InterPro" id="IPR036869">
    <property type="entry name" value="J_dom_sf"/>
</dbReference>
<dbReference type="SMART" id="SM00271">
    <property type="entry name" value="DnaJ"/>
    <property type="match status" value="1"/>
</dbReference>
<sequence>MATVQQLSVQTIPIPATYKVPSVPSSSRISAPHPSGHRALLPVGPAYLNHLRLSLHHSHSFTALDAHLQKEKDRIAALHAEDKAGDDDLGVGSEEETDELLNLDPKEWKKQDHYAVLGLSHLRYKATPEQIKVANRKKVLKHHPDKKASTTTASSKESNSLYLAGVNQNTNDDAFFKCIAKAHEVLTNPEKRRQFDSVDPVFMELEEDMPTAADVKNKSFDFFKGFTPVFALYARFSRAQPVPSLGVLDSPKADVEGFYDFWYNFDSWRSFEYLDKEVNEGSDSRDDKRYTEKKNKSERARRKKEDIARVRGLVDLALSVDPRIKRIKQEEKEAREAKKKAVNGGPPKKTKAEEEAEKRQKEEEAKKKEEEDQAAKAEAKKAKAAAATAAKKARREARLAEEAAAGAA</sequence>
<dbReference type="AlphaFoldDB" id="A0A8H5BME9"/>
<dbReference type="OrthoDB" id="1690618at2759"/>
<feature type="compositionally biased region" description="Basic and acidic residues" evidence="1">
    <location>
        <begin position="350"/>
        <end position="381"/>
    </location>
</feature>
<dbReference type="GO" id="GO:0030544">
    <property type="term" value="F:Hsp70 protein binding"/>
    <property type="evidence" value="ECO:0007669"/>
    <property type="project" value="InterPro"/>
</dbReference>
<dbReference type="CDD" id="cd06257">
    <property type="entry name" value="DnaJ"/>
    <property type="match status" value="1"/>
</dbReference>
<dbReference type="GO" id="GO:0043022">
    <property type="term" value="F:ribosome binding"/>
    <property type="evidence" value="ECO:0007669"/>
    <property type="project" value="InterPro"/>
</dbReference>
<dbReference type="EMBL" id="JAACJJ010000015">
    <property type="protein sequence ID" value="KAF5325103.1"/>
    <property type="molecule type" value="Genomic_DNA"/>
</dbReference>
<feature type="domain" description="J" evidence="2">
    <location>
        <begin position="112"/>
        <end position="199"/>
    </location>
</feature>
<name>A0A8H5BME9_9AGAR</name>
<dbReference type="InterPro" id="IPR001623">
    <property type="entry name" value="DnaJ_domain"/>
</dbReference>
<dbReference type="PROSITE" id="PS00636">
    <property type="entry name" value="DNAJ_1"/>
    <property type="match status" value="1"/>
</dbReference>
<gene>
    <name evidence="3" type="ORF">D9619_009661</name>
</gene>
<reference evidence="3 4" key="1">
    <citation type="journal article" date="2020" name="ISME J.">
        <title>Uncovering the hidden diversity of litter-decomposition mechanisms in mushroom-forming fungi.</title>
        <authorList>
            <person name="Floudas D."/>
            <person name="Bentzer J."/>
            <person name="Ahren D."/>
            <person name="Johansson T."/>
            <person name="Persson P."/>
            <person name="Tunlid A."/>
        </authorList>
    </citation>
    <scope>NUCLEOTIDE SEQUENCE [LARGE SCALE GENOMIC DNA]</scope>
    <source>
        <strain evidence="3 4">CBS 101986</strain>
    </source>
</reference>
<keyword evidence="4" id="KW-1185">Reference proteome</keyword>
<dbReference type="Pfam" id="PF21884">
    <property type="entry name" value="ZUO1-like_ZHD"/>
    <property type="match status" value="1"/>
</dbReference>
<evidence type="ECO:0000259" key="2">
    <source>
        <dbReference type="PROSITE" id="PS50076"/>
    </source>
</evidence>
<dbReference type="SUPFAM" id="SSF46565">
    <property type="entry name" value="Chaperone J-domain"/>
    <property type="match status" value="1"/>
</dbReference>
<evidence type="ECO:0000256" key="1">
    <source>
        <dbReference type="SAM" id="MobiDB-lite"/>
    </source>
</evidence>
<dbReference type="GO" id="GO:0051083">
    <property type="term" value="P:'de novo' cotranslational protein folding"/>
    <property type="evidence" value="ECO:0007669"/>
    <property type="project" value="InterPro"/>
</dbReference>
<dbReference type="InterPro" id="IPR044634">
    <property type="entry name" value="Zuotin/DnaJC2"/>
</dbReference>
<proteinExistence type="predicted"/>
<protein>
    <recommendedName>
        <fullName evidence="2">J domain-containing protein</fullName>
    </recommendedName>
</protein>
<dbReference type="InterPro" id="IPR018253">
    <property type="entry name" value="DnaJ_domain_CS"/>
</dbReference>
<dbReference type="Proteomes" id="UP000567179">
    <property type="component" value="Unassembled WGS sequence"/>
</dbReference>
<dbReference type="PANTHER" id="PTHR43999">
    <property type="entry name" value="DNAJ HOMOLOG SUBFAMILY C MEMBER 2"/>
    <property type="match status" value="1"/>
</dbReference>
<dbReference type="Pfam" id="PF00226">
    <property type="entry name" value="DnaJ"/>
    <property type="match status" value="1"/>
</dbReference>
<accession>A0A8H5BME9</accession>